<dbReference type="Proteomes" id="UP001529510">
    <property type="component" value="Unassembled WGS sequence"/>
</dbReference>
<dbReference type="AlphaFoldDB" id="A0ABD0QUT3"/>
<name>A0ABD0QUT3_CIRMR</name>
<keyword evidence="2" id="KW-1185">Reference proteome</keyword>
<gene>
    <name evidence="1" type="ORF">M9458_016619</name>
</gene>
<evidence type="ECO:0000313" key="1">
    <source>
        <dbReference type="EMBL" id="KAL0189520.1"/>
    </source>
</evidence>
<reference evidence="1 2" key="1">
    <citation type="submission" date="2024-05" db="EMBL/GenBank/DDBJ databases">
        <title>Genome sequencing and assembly of Indian major carp, Cirrhinus mrigala (Hamilton, 1822).</title>
        <authorList>
            <person name="Mohindra V."/>
            <person name="Chowdhury L.M."/>
            <person name="Lal K."/>
            <person name="Jena J.K."/>
        </authorList>
    </citation>
    <scope>NUCLEOTIDE SEQUENCE [LARGE SCALE GENOMIC DNA]</scope>
    <source>
        <strain evidence="1">CM1030</strain>
        <tissue evidence="1">Blood</tissue>
    </source>
</reference>
<evidence type="ECO:0000313" key="2">
    <source>
        <dbReference type="Proteomes" id="UP001529510"/>
    </source>
</evidence>
<accession>A0ABD0QUT3</accession>
<feature type="non-terminal residue" evidence="1">
    <location>
        <position position="1"/>
    </location>
</feature>
<dbReference type="Gene3D" id="2.60.40.150">
    <property type="entry name" value="C2 domain"/>
    <property type="match status" value="1"/>
</dbReference>
<organism evidence="1 2">
    <name type="scientific">Cirrhinus mrigala</name>
    <name type="common">Mrigala</name>
    <dbReference type="NCBI Taxonomy" id="683832"/>
    <lineage>
        <taxon>Eukaryota</taxon>
        <taxon>Metazoa</taxon>
        <taxon>Chordata</taxon>
        <taxon>Craniata</taxon>
        <taxon>Vertebrata</taxon>
        <taxon>Euteleostomi</taxon>
        <taxon>Actinopterygii</taxon>
        <taxon>Neopterygii</taxon>
        <taxon>Teleostei</taxon>
        <taxon>Ostariophysi</taxon>
        <taxon>Cypriniformes</taxon>
        <taxon>Cyprinidae</taxon>
        <taxon>Labeoninae</taxon>
        <taxon>Labeonini</taxon>
        <taxon>Cirrhinus</taxon>
    </lineage>
</organism>
<feature type="non-terminal residue" evidence="1">
    <location>
        <position position="51"/>
    </location>
</feature>
<sequence>HNKRLTESMKKSQLWTGVFTITLVEGQDLPLDVQGDVFVRFKLGDQKYKSK</sequence>
<protein>
    <submittedName>
        <fullName evidence="1">Uncharacterized protein</fullName>
    </submittedName>
</protein>
<comment type="caution">
    <text evidence="1">The sequence shown here is derived from an EMBL/GenBank/DDBJ whole genome shotgun (WGS) entry which is preliminary data.</text>
</comment>
<proteinExistence type="predicted"/>
<dbReference type="EMBL" id="JAMKFB020000007">
    <property type="protein sequence ID" value="KAL0189520.1"/>
    <property type="molecule type" value="Genomic_DNA"/>
</dbReference>
<dbReference type="InterPro" id="IPR035892">
    <property type="entry name" value="C2_domain_sf"/>
</dbReference>